<reference evidence="1 2" key="1">
    <citation type="submission" date="2020-03" db="EMBL/GenBank/DDBJ databases">
        <title>Salinimicrobium sp. nov, isolated from SCS.</title>
        <authorList>
            <person name="Cao W.R."/>
        </authorList>
    </citation>
    <scope>NUCLEOTIDE SEQUENCE [LARGE SCALE GENOMIC DNA]</scope>
    <source>
        <strain evidence="2">J15B91</strain>
    </source>
</reference>
<feature type="non-terminal residue" evidence="1">
    <location>
        <position position="119"/>
    </location>
</feature>
<evidence type="ECO:0000313" key="2">
    <source>
        <dbReference type="Proteomes" id="UP000703674"/>
    </source>
</evidence>
<accession>A0ABX1D4Z6</accession>
<dbReference type="EMBL" id="JAAVJR010000856">
    <property type="protein sequence ID" value="NJW55147.1"/>
    <property type="molecule type" value="Genomic_DNA"/>
</dbReference>
<dbReference type="Proteomes" id="UP000703674">
    <property type="component" value="Unassembled WGS sequence"/>
</dbReference>
<comment type="caution">
    <text evidence="1">The sequence shown here is derived from an EMBL/GenBank/DDBJ whole genome shotgun (WGS) entry which is preliminary data.</text>
</comment>
<evidence type="ECO:0000313" key="1">
    <source>
        <dbReference type="EMBL" id="NJW55147.1"/>
    </source>
</evidence>
<gene>
    <name evidence="1" type="ORF">HC175_19730</name>
</gene>
<dbReference type="Gene3D" id="3.40.462.20">
    <property type="match status" value="1"/>
</dbReference>
<name>A0ABX1D4Z6_9FLAO</name>
<keyword evidence="2" id="KW-1185">Reference proteome</keyword>
<protein>
    <submittedName>
        <fullName evidence="1">Oxidoreductase</fullName>
    </submittedName>
</protein>
<sequence length="119" mass="13916">MKKVCGIVWNYTGPKEEAKETFRVIREFKEPILDHTGFMPYPTLQSMFDGLYPKGLQWFWKADFVNEIPDEAVKKHLEFAEKLPSMHSTMHLYPINGQASRVNSTDTAWNFRDATWAMV</sequence>
<organism evidence="1 2">
    <name type="scientific">Salinimicrobium oceani</name>
    <dbReference type="NCBI Taxonomy" id="2722702"/>
    <lineage>
        <taxon>Bacteria</taxon>
        <taxon>Pseudomonadati</taxon>
        <taxon>Bacteroidota</taxon>
        <taxon>Flavobacteriia</taxon>
        <taxon>Flavobacteriales</taxon>
        <taxon>Flavobacteriaceae</taxon>
        <taxon>Salinimicrobium</taxon>
    </lineage>
</organism>
<proteinExistence type="predicted"/>